<sequence>MSFILNALRQVLPPKPCFTEDNVPDLIGRVCLVTGANTGVGKEVAQVLYSKNATVWIAARTEEKARAAIAAIQQQHPSSSGVLRFLKLDLADLATISGSAKEFLAAETRLDILFNNAGVMTPPEGSKTKQGYELQLGTNCLGPFLLTKHLTPLLQYTAKSAPKDSVRVVWVSSSAADALSPRHGYEPDNLEYQKPRGNLFKYGVSKAGNYYYATEFARRHKEDGIISIPLNPGNLHSELDRTSAWWFYSARVVSCYPPINGAYTELFAGLSPEITIGETGTWVVPWGRFAPIRSDLLKGSLPESEGGSGMAERFWAWSEDQTTPYF</sequence>
<reference evidence="4" key="1">
    <citation type="journal article" date="2021" name="Nat. Commun.">
        <title>Genetic determinants of endophytism in the Arabidopsis root mycobiome.</title>
        <authorList>
            <person name="Mesny F."/>
            <person name="Miyauchi S."/>
            <person name="Thiergart T."/>
            <person name="Pickel B."/>
            <person name="Atanasova L."/>
            <person name="Karlsson M."/>
            <person name="Huettel B."/>
            <person name="Barry K.W."/>
            <person name="Haridas S."/>
            <person name="Chen C."/>
            <person name="Bauer D."/>
            <person name="Andreopoulos W."/>
            <person name="Pangilinan J."/>
            <person name="LaButti K."/>
            <person name="Riley R."/>
            <person name="Lipzen A."/>
            <person name="Clum A."/>
            <person name="Drula E."/>
            <person name="Henrissat B."/>
            <person name="Kohler A."/>
            <person name="Grigoriev I.V."/>
            <person name="Martin F.M."/>
            <person name="Hacquard S."/>
        </authorList>
    </citation>
    <scope>NUCLEOTIDE SEQUENCE</scope>
    <source>
        <strain evidence="4">MPI-CAGE-AT-0021</strain>
    </source>
</reference>
<dbReference type="Proteomes" id="UP000717696">
    <property type="component" value="Unassembled WGS sequence"/>
</dbReference>
<evidence type="ECO:0000256" key="2">
    <source>
        <dbReference type="ARBA" id="ARBA00022857"/>
    </source>
</evidence>
<dbReference type="PRINTS" id="PR00081">
    <property type="entry name" value="GDHRDH"/>
</dbReference>
<organism evidence="4 5">
    <name type="scientific">Dactylonectria estremocensis</name>
    <dbReference type="NCBI Taxonomy" id="1079267"/>
    <lineage>
        <taxon>Eukaryota</taxon>
        <taxon>Fungi</taxon>
        <taxon>Dikarya</taxon>
        <taxon>Ascomycota</taxon>
        <taxon>Pezizomycotina</taxon>
        <taxon>Sordariomycetes</taxon>
        <taxon>Hypocreomycetidae</taxon>
        <taxon>Hypocreales</taxon>
        <taxon>Nectriaceae</taxon>
        <taxon>Dactylonectria</taxon>
    </lineage>
</organism>
<dbReference type="Pfam" id="PF00106">
    <property type="entry name" value="adh_short"/>
    <property type="match status" value="1"/>
</dbReference>
<evidence type="ECO:0000313" key="5">
    <source>
        <dbReference type="Proteomes" id="UP000717696"/>
    </source>
</evidence>
<keyword evidence="3" id="KW-0560">Oxidoreductase</keyword>
<dbReference type="AlphaFoldDB" id="A0A9P9JBN0"/>
<dbReference type="SUPFAM" id="SSF51735">
    <property type="entry name" value="NAD(P)-binding Rossmann-fold domains"/>
    <property type="match status" value="1"/>
</dbReference>
<proteinExistence type="inferred from homology"/>
<evidence type="ECO:0000313" key="4">
    <source>
        <dbReference type="EMBL" id="KAH7150215.1"/>
    </source>
</evidence>
<accession>A0A9P9JBN0</accession>
<protein>
    <recommendedName>
        <fullName evidence="6">Short-chain dehydrogenase</fullName>
    </recommendedName>
</protein>
<dbReference type="InterPro" id="IPR002347">
    <property type="entry name" value="SDR_fam"/>
</dbReference>
<dbReference type="InterPro" id="IPR036291">
    <property type="entry name" value="NAD(P)-bd_dom_sf"/>
</dbReference>
<gene>
    <name evidence="4" type="ORF">B0J13DRAFT_472060</name>
</gene>
<evidence type="ECO:0008006" key="6">
    <source>
        <dbReference type="Google" id="ProtNLM"/>
    </source>
</evidence>
<keyword evidence="5" id="KW-1185">Reference proteome</keyword>
<dbReference type="Gene3D" id="3.40.50.720">
    <property type="entry name" value="NAD(P)-binding Rossmann-like Domain"/>
    <property type="match status" value="1"/>
</dbReference>
<dbReference type="GO" id="GO:0016491">
    <property type="term" value="F:oxidoreductase activity"/>
    <property type="evidence" value="ECO:0007669"/>
    <property type="project" value="UniProtKB-KW"/>
</dbReference>
<comment type="caution">
    <text evidence="4">The sequence shown here is derived from an EMBL/GenBank/DDBJ whole genome shotgun (WGS) entry which is preliminary data.</text>
</comment>
<dbReference type="EMBL" id="JAGMUU010000006">
    <property type="protein sequence ID" value="KAH7150215.1"/>
    <property type="molecule type" value="Genomic_DNA"/>
</dbReference>
<evidence type="ECO:0000256" key="1">
    <source>
        <dbReference type="ARBA" id="ARBA00006484"/>
    </source>
</evidence>
<evidence type="ECO:0000256" key="3">
    <source>
        <dbReference type="ARBA" id="ARBA00023002"/>
    </source>
</evidence>
<comment type="similarity">
    <text evidence="1">Belongs to the short-chain dehydrogenases/reductases (SDR) family.</text>
</comment>
<dbReference type="OrthoDB" id="191139at2759"/>
<dbReference type="PANTHER" id="PTHR24320:SF236">
    <property type="entry name" value="SHORT-CHAIN DEHYDROGENASE-RELATED"/>
    <property type="match status" value="1"/>
</dbReference>
<keyword evidence="2" id="KW-0521">NADP</keyword>
<name>A0A9P9JBN0_9HYPO</name>
<dbReference type="PANTHER" id="PTHR24320">
    <property type="entry name" value="RETINOL DEHYDROGENASE"/>
    <property type="match status" value="1"/>
</dbReference>